<reference evidence="2 3" key="1">
    <citation type="submission" date="2016-08" db="EMBL/GenBank/DDBJ databases">
        <authorList>
            <person name="Seilhamer J.J."/>
        </authorList>
    </citation>
    <scope>NUCLEOTIDE SEQUENCE [LARGE SCALE GENOMIC DNA]</scope>
    <source>
        <strain evidence="2">Buetzberg</strain>
    </source>
</reference>
<dbReference type="EMBL" id="LT607756">
    <property type="protein sequence ID" value="SCG86439.1"/>
    <property type="molecule type" value="Genomic_DNA"/>
</dbReference>
<proteinExistence type="predicted"/>
<feature type="transmembrane region" description="Helical" evidence="1">
    <location>
        <begin position="214"/>
        <end position="236"/>
    </location>
</feature>
<dbReference type="GeneID" id="55571404"/>
<organism evidence="2 3">
    <name type="scientific">Methanobacterium congolense</name>
    <dbReference type="NCBI Taxonomy" id="118062"/>
    <lineage>
        <taxon>Archaea</taxon>
        <taxon>Methanobacteriati</taxon>
        <taxon>Methanobacteriota</taxon>
        <taxon>Methanomada group</taxon>
        <taxon>Methanobacteria</taxon>
        <taxon>Methanobacteriales</taxon>
        <taxon>Methanobacteriaceae</taxon>
        <taxon>Methanobacterium</taxon>
    </lineage>
</organism>
<evidence type="ECO:0000256" key="1">
    <source>
        <dbReference type="SAM" id="Phobius"/>
    </source>
</evidence>
<dbReference type="OrthoDB" id="71589at2157"/>
<dbReference type="PATRIC" id="fig|129848.4.peg.1937"/>
<gene>
    <name evidence="2" type="ORF">MCBB_1890</name>
</gene>
<name>A0A1D3L4J4_9EURY</name>
<feature type="transmembrane region" description="Helical" evidence="1">
    <location>
        <begin position="85"/>
        <end position="110"/>
    </location>
</feature>
<dbReference type="AlphaFoldDB" id="A0A1D3L4J4"/>
<evidence type="ECO:0000313" key="3">
    <source>
        <dbReference type="Proteomes" id="UP000094707"/>
    </source>
</evidence>
<keyword evidence="1" id="KW-0812">Transmembrane</keyword>
<dbReference type="InterPro" id="IPR040493">
    <property type="entry name" value="DUF5518"/>
</dbReference>
<feature type="transmembrane region" description="Helical" evidence="1">
    <location>
        <begin position="122"/>
        <end position="147"/>
    </location>
</feature>
<keyword evidence="1" id="KW-0472">Membrane</keyword>
<dbReference type="Pfam" id="PF17647">
    <property type="entry name" value="DUF5518"/>
    <property type="match status" value="1"/>
</dbReference>
<sequence length="286" mass="31185">MPYLVCDSCGGYYELQPGESPEDFSDKCECGGHLSYVQDLDEADGSNEVCPNCGGVIRDKDEVCPGCGFELKESPLTENQLIFGFLWYLPQIGIFMIGFIAVTYMLGIVIVHSFNSQPITDFYSYLQTLLITLIFPIILLVVIIALIRRFKSRYLGLYEKKNLNWVAIVVAFLIAIVIGMFYGRYLPNNVSLIGPLVGGFIAGCIVGKSYINGLVNGGIPAGIAGFVGVPLVTLLFKSEMHTFNNSSPEMALLLLSVGAIAYFVVFFLIGSIGGILGAGIRKKVNR</sequence>
<keyword evidence="3" id="KW-1185">Reference proteome</keyword>
<feature type="transmembrane region" description="Helical" evidence="1">
    <location>
        <begin position="251"/>
        <end position="280"/>
    </location>
</feature>
<feature type="transmembrane region" description="Helical" evidence="1">
    <location>
        <begin position="189"/>
        <end position="207"/>
    </location>
</feature>
<feature type="transmembrane region" description="Helical" evidence="1">
    <location>
        <begin position="163"/>
        <end position="183"/>
    </location>
</feature>
<dbReference type="KEGG" id="mcub:MCBB_1890"/>
<accession>A0A1D3L4J4</accession>
<dbReference type="Proteomes" id="UP000094707">
    <property type="component" value="Chromosome I"/>
</dbReference>
<evidence type="ECO:0008006" key="4">
    <source>
        <dbReference type="Google" id="ProtNLM"/>
    </source>
</evidence>
<evidence type="ECO:0000313" key="2">
    <source>
        <dbReference type="EMBL" id="SCG86439.1"/>
    </source>
</evidence>
<dbReference type="RefSeq" id="WP_171899123.1">
    <property type="nucleotide sequence ID" value="NZ_LT607756.1"/>
</dbReference>
<keyword evidence="1" id="KW-1133">Transmembrane helix</keyword>
<protein>
    <recommendedName>
        <fullName evidence="4">DZANK-type domain-containing protein</fullName>
    </recommendedName>
</protein>